<sequence>MIMPGNRGDSLCWNLLLILVSSGVVDSHTPQTAIAAVLCAALGGAVQLAGRPGGGFALSGLPYSVLYHPRELLHPCFLAQICIKAHTNITD</sequence>
<evidence type="ECO:0000313" key="1">
    <source>
        <dbReference type="EMBL" id="SUG51454.1"/>
    </source>
</evidence>
<name>A0A379TLW3_SALER</name>
<accession>A0A379TLW3</accession>
<dbReference type="AlphaFoldDB" id="A0A379TLW3"/>
<evidence type="ECO:0000313" key="2">
    <source>
        <dbReference type="Proteomes" id="UP000255443"/>
    </source>
</evidence>
<organism evidence="1 2">
    <name type="scientific">Salmonella enterica subsp. arizonae</name>
    <dbReference type="NCBI Taxonomy" id="59203"/>
    <lineage>
        <taxon>Bacteria</taxon>
        <taxon>Pseudomonadati</taxon>
        <taxon>Pseudomonadota</taxon>
        <taxon>Gammaproteobacteria</taxon>
        <taxon>Enterobacterales</taxon>
        <taxon>Enterobacteriaceae</taxon>
        <taxon>Salmonella</taxon>
    </lineage>
</organism>
<gene>
    <name evidence="1" type="primary">yshB</name>
    <name evidence="1" type="ORF">NCTC7303_03801</name>
</gene>
<dbReference type="NCBIfam" id="NF033841">
    <property type="entry name" value="small_YshB"/>
    <property type="match status" value="1"/>
</dbReference>
<dbReference type="Proteomes" id="UP000255443">
    <property type="component" value="Unassembled WGS sequence"/>
</dbReference>
<protein>
    <submittedName>
        <fullName evidence="1">Uncharacterized protein</fullName>
    </submittedName>
</protein>
<dbReference type="InterPro" id="IPR047812">
    <property type="entry name" value="YshB"/>
</dbReference>
<reference evidence="1 2" key="1">
    <citation type="submission" date="2018-06" db="EMBL/GenBank/DDBJ databases">
        <authorList>
            <consortium name="Pathogen Informatics"/>
            <person name="Doyle S."/>
        </authorList>
    </citation>
    <scope>NUCLEOTIDE SEQUENCE [LARGE SCALE GENOMIC DNA]</scope>
    <source>
        <strain evidence="1 2">NCTC7303</strain>
    </source>
</reference>
<proteinExistence type="predicted"/>
<dbReference type="EMBL" id="UGXC01000003">
    <property type="protein sequence ID" value="SUG51454.1"/>
    <property type="molecule type" value="Genomic_DNA"/>
</dbReference>